<sequence length="69" mass="7320">MNVVSGLAEEIFGMHADSGKDTRPRFLIGNSRGSLSSLKYGPPSDVAVWTSVLSTGNPRSPPMDADQVD</sequence>
<name>A0A2G7FIP8_9EURO</name>
<comment type="caution">
    <text evidence="1">The sequence shown here is derived from an EMBL/GenBank/DDBJ whole genome shotgun (WGS) entry which is preliminary data.</text>
</comment>
<dbReference type="EMBL" id="NEXV01000612">
    <property type="protein sequence ID" value="PIG80507.1"/>
    <property type="molecule type" value="Genomic_DNA"/>
</dbReference>
<dbReference type="AlphaFoldDB" id="A0A2G7FIP8"/>
<organism evidence="1 2">
    <name type="scientific">Aspergillus arachidicola</name>
    <dbReference type="NCBI Taxonomy" id="656916"/>
    <lineage>
        <taxon>Eukaryota</taxon>
        <taxon>Fungi</taxon>
        <taxon>Dikarya</taxon>
        <taxon>Ascomycota</taxon>
        <taxon>Pezizomycotina</taxon>
        <taxon>Eurotiomycetes</taxon>
        <taxon>Eurotiomycetidae</taxon>
        <taxon>Eurotiales</taxon>
        <taxon>Aspergillaceae</taxon>
        <taxon>Aspergillus</taxon>
        <taxon>Aspergillus subgen. Circumdati</taxon>
    </lineage>
</organism>
<reference evidence="1 2" key="1">
    <citation type="submission" date="2017-05" db="EMBL/GenBank/DDBJ databases">
        <title>Genome sequence for an aflatoxigenic pathogen of Argentinian peanut, Aspergillus arachidicola.</title>
        <authorList>
            <person name="Moore G."/>
            <person name="Beltz S.B."/>
            <person name="Mack B.M."/>
        </authorList>
    </citation>
    <scope>NUCLEOTIDE SEQUENCE [LARGE SCALE GENOMIC DNA]</scope>
    <source>
        <strain evidence="1 2">CBS 117610</strain>
    </source>
</reference>
<gene>
    <name evidence="1" type="ORF">AARAC_001659</name>
</gene>
<accession>A0A2G7FIP8</accession>
<evidence type="ECO:0000313" key="2">
    <source>
        <dbReference type="Proteomes" id="UP000231358"/>
    </source>
</evidence>
<proteinExistence type="predicted"/>
<keyword evidence="2" id="KW-1185">Reference proteome</keyword>
<evidence type="ECO:0000313" key="1">
    <source>
        <dbReference type="EMBL" id="PIG80507.1"/>
    </source>
</evidence>
<dbReference type="Proteomes" id="UP000231358">
    <property type="component" value="Unassembled WGS sequence"/>
</dbReference>
<protein>
    <submittedName>
        <fullName evidence="1">Uncharacterized protein</fullName>
    </submittedName>
</protein>